<organism evidence="2 3">
    <name type="scientific">Macrosiphum euphorbiae</name>
    <name type="common">potato aphid</name>
    <dbReference type="NCBI Taxonomy" id="13131"/>
    <lineage>
        <taxon>Eukaryota</taxon>
        <taxon>Metazoa</taxon>
        <taxon>Ecdysozoa</taxon>
        <taxon>Arthropoda</taxon>
        <taxon>Hexapoda</taxon>
        <taxon>Insecta</taxon>
        <taxon>Pterygota</taxon>
        <taxon>Neoptera</taxon>
        <taxon>Paraneoptera</taxon>
        <taxon>Hemiptera</taxon>
        <taxon>Sternorrhyncha</taxon>
        <taxon>Aphidomorpha</taxon>
        <taxon>Aphidoidea</taxon>
        <taxon>Aphididae</taxon>
        <taxon>Macrosiphini</taxon>
        <taxon>Macrosiphum</taxon>
    </lineage>
</organism>
<proteinExistence type="predicted"/>
<dbReference type="AlphaFoldDB" id="A0AAV0WD89"/>
<accession>A0AAV0WD89</accession>
<comment type="caution">
    <text evidence="2">The sequence shown here is derived from an EMBL/GenBank/DDBJ whole genome shotgun (WGS) entry which is preliminary data.</text>
</comment>
<sequence>MSRSLAEHPTIITTLGSVDVYIYECIRPIIISNSPIFKTSRLFKIHSCCHLKTEKTTNRRIRTTRETIPESPKTPPENQLRQPEWRYEYPTVLRPQCGAVTLSNQQRRAIQFHGIPKTAAGPDYQKTRVLRLIKTNKSPPSAPA</sequence>
<keyword evidence="3" id="KW-1185">Reference proteome</keyword>
<reference evidence="2 3" key="1">
    <citation type="submission" date="2023-01" db="EMBL/GenBank/DDBJ databases">
        <authorList>
            <person name="Whitehead M."/>
        </authorList>
    </citation>
    <scope>NUCLEOTIDE SEQUENCE [LARGE SCALE GENOMIC DNA]</scope>
</reference>
<name>A0AAV0WD89_9HEMI</name>
<feature type="compositionally biased region" description="Basic and acidic residues" evidence="1">
    <location>
        <begin position="59"/>
        <end position="68"/>
    </location>
</feature>
<dbReference type="EMBL" id="CARXXK010000002">
    <property type="protein sequence ID" value="CAI6353751.1"/>
    <property type="molecule type" value="Genomic_DNA"/>
</dbReference>
<feature type="region of interest" description="Disordered" evidence="1">
    <location>
        <begin position="59"/>
        <end position="84"/>
    </location>
</feature>
<evidence type="ECO:0000313" key="2">
    <source>
        <dbReference type="EMBL" id="CAI6353751.1"/>
    </source>
</evidence>
<protein>
    <submittedName>
        <fullName evidence="2">Uncharacterized protein</fullName>
    </submittedName>
</protein>
<gene>
    <name evidence="2" type="ORF">MEUPH1_LOCUS9835</name>
</gene>
<evidence type="ECO:0000256" key="1">
    <source>
        <dbReference type="SAM" id="MobiDB-lite"/>
    </source>
</evidence>
<dbReference type="Proteomes" id="UP001160148">
    <property type="component" value="Unassembled WGS sequence"/>
</dbReference>
<evidence type="ECO:0000313" key="3">
    <source>
        <dbReference type="Proteomes" id="UP001160148"/>
    </source>
</evidence>